<evidence type="ECO:0000259" key="3">
    <source>
        <dbReference type="Pfam" id="PF22807"/>
    </source>
</evidence>
<feature type="chain" id="PRO_5004449762" description="Pyrroloquinoline quinone-dependent pyranose dehydrogenase beta-propeller domain-containing protein" evidence="2">
    <location>
        <begin position="22"/>
        <end position="482"/>
    </location>
</feature>
<keyword evidence="2" id="KW-0732">Signal</keyword>
<feature type="region of interest" description="Disordered" evidence="1">
    <location>
        <begin position="428"/>
        <end position="455"/>
    </location>
</feature>
<feature type="compositionally biased region" description="Low complexity" evidence="1">
    <location>
        <begin position="433"/>
        <end position="455"/>
    </location>
</feature>
<dbReference type="OMA" id="EINHHWT"/>
<name>R7YHI9_CONA1</name>
<dbReference type="GeneID" id="19897900"/>
<dbReference type="Proteomes" id="UP000016924">
    <property type="component" value="Unassembled WGS sequence"/>
</dbReference>
<feature type="domain" description="Pyrroloquinoline quinone-dependent pyranose dehydrogenase beta-propeller" evidence="3">
    <location>
        <begin position="38"/>
        <end position="427"/>
    </location>
</feature>
<gene>
    <name evidence="4" type="ORF">W97_00589</name>
</gene>
<organism evidence="4 5">
    <name type="scientific">Coniosporium apollinis (strain CBS 100218)</name>
    <name type="common">Rock-inhabiting black yeast</name>
    <dbReference type="NCBI Taxonomy" id="1168221"/>
    <lineage>
        <taxon>Eukaryota</taxon>
        <taxon>Fungi</taxon>
        <taxon>Dikarya</taxon>
        <taxon>Ascomycota</taxon>
        <taxon>Pezizomycotina</taxon>
        <taxon>Dothideomycetes</taxon>
        <taxon>Dothideomycetes incertae sedis</taxon>
        <taxon>Coniosporium</taxon>
    </lineage>
</organism>
<dbReference type="SUPFAM" id="SSF50952">
    <property type="entry name" value="Soluble quinoprotein glucose dehydrogenase"/>
    <property type="match status" value="1"/>
</dbReference>
<dbReference type="PROSITE" id="PS51257">
    <property type="entry name" value="PROKAR_LIPOPROTEIN"/>
    <property type="match status" value="1"/>
</dbReference>
<dbReference type="Pfam" id="PF22807">
    <property type="entry name" value="TrAA12"/>
    <property type="match status" value="1"/>
</dbReference>
<dbReference type="STRING" id="1168221.R7YHI9"/>
<dbReference type="HOGENOM" id="CLU_039534_1_1_1"/>
<evidence type="ECO:0000256" key="2">
    <source>
        <dbReference type="SAM" id="SignalP"/>
    </source>
</evidence>
<sequence>MRLQRNILLAFEACFVAAAVAQSSASCSTTLTARYPAPSIADGYQARLVATNLDTPRGIKVDSNGNLLVVTRDVGIVALSLTDEEGGCVTSTNVQTVVENNRLNHGIELSQDGTTLYASTPNEVYAWTYDPNTRRTSGEPTTLITGMDNAGHTTRTLLLSRHVPDLLLVSRGSNANLDDLALDVTSGHCQLKAFNISNVTSEPYDFTADGRLLGWGLRNSVGVGEEPVTGGIYTVENSVDQLRREGRDIHQDNPGEELNFHGYLNGTSSAQQGGNYGYPSCFAAWAVDEIPQNDQLTVGSQFAIGDQNTNTNDAVCAERIAPRLTFPAHMAPLDILFNEDGTAAWVSFHGSWNRDDPIGYKLSVIPFANGEPVEPSNSSQPTVDIMQNPDVGECPDNCFRPVGLAWDTQGRLFMTSDDTGEIYVITRTDGGNTSSATPTTGLPPAGTSSGGAAASTTASAASGATGSLSALLLAVAVVCLSL</sequence>
<feature type="signal peptide" evidence="2">
    <location>
        <begin position="1"/>
        <end position="21"/>
    </location>
</feature>
<protein>
    <recommendedName>
        <fullName evidence="3">Pyrroloquinoline quinone-dependent pyranose dehydrogenase beta-propeller domain-containing protein</fullName>
    </recommendedName>
</protein>
<dbReference type="RefSeq" id="XP_007776692.1">
    <property type="nucleotide sequence ID" value="XM_007778502.1"/>
</dbReference>
<reference evidence="5" key="1">
    <citation type="submission" date="2012-06" db="EMBL/GenBank/DDBJ databases">
        <title>The genome sequence of Coniosporium apollinis CBS 100218.</title>
        <authorList>
            <consortium name="The Broad Institute Genome Sequencing Platform"/>
            <person name="Cuomo C."/>
            <person name="Gorbushina A."/>
            <person name="Noack S."/>
            <person name="Walker B."/>
            <person name="Young S.K."/>
            <person name="Zeng Q."/>
            <person name="Gargeya S."/>
            <person name="Fitzgerald M."/>
            <person name="Haas B."/>
            <person name="Abouelleil A."/>
            <person name="Alvarado L."/>
            <person name="Arachchi H.M."/>
            <person name="Berlin A.M."/>
            <person name="Chapman S.B."/>
            <person name="Goldberg J."/>
            <person name="Griggs A."/>
            <person name="Gujja S."/>
            <person name="Hansen M."/>
            <person name="Howarth C."/>
            <person name="Imamovic A."/>
            <person name="Larimer J."/>
            <person name="McCowan C."/>
            <person name="Montmayeur A."/>
            <person name="Murphy C."/>
            <person name="Neiman D."/>
            <person name="Pearson M."/>
            <person name="Priest M."/>
            <person name="Roberts A."/>
            <person name="Saif S."/>
            <person name="Shea T."/>
            <person name="Sisk P."/>
            <person name="Sykes S."/>
            <person name="Wortman J."/>
            <person name="Nusbaum C."/>
            <person name="Birren B."/>
        </authorList>
    </citation>
    <scope>NUCLEOTIDE SEQUENCE [LARGE SCALE GENOMIC DNA]</scope>
    <source>
        <strain evidence="5">CBS 100218</strain>
    </source>
</reference>
<keyword evidence="5" id="KW-1185">Reference proteome</keyword>
<accession>R7YHI9</accession>
<dbReference type="EMBL" id="JH767555">
    <property type="protein sequence ID" value="EON61375.1"/>
    <property type="molecule type" value="Genomic_DNA"/>
</dbReference>
<dbReference type="OrthoDB" id="507128at2759"/>
<evidence type="ECO:0000313" key="4">
    <source>
        <dbReference type="EMBL" id="EON61375.1"/>
    </source>
</evidence>
<evidence type="ECO:0000313" key="5">
    <source>
        <dbReference type="Proteomes" id="UP000016924"/>
    </source>
</evidence>
<evidence type="ECO:0000256" key="1">
    <source>
        <dbReference type="SAM" id="MobiDB-lite"/>
    </source>
</evidence>
<dbReference type="InterPro" id="IPR011042">
    <property type="entry name" value="6-blade_b-propeller_TolB-like"/>
</dbReference>
<dbReference type="InterPro" id="IPR054539">
    <property type="entry name" value="Beta-prop_PDH"/>
</dbReference>
<dbReference type="Gene3D" id="2.120.10.30">
    <property type="entry name" value="TolB, C-terminal domain"/>
    <property type="match status" value="1"/>
</dbReference>
<dbReference type="InterPro" id="IPR011041">
    <property type="entry name" value="Quinoprot_gluc/sorb_DH_b-prop"/>
</dbReference>
<dbReference type="eggNOG" id="ENOG502QPZ1">
    <property type="taxonomic scope" value="Eukaryota"/>
</dbReference>
<dbReference type="AlphaFoldDB" id="R7YHI9"/>
<proteinExistence type="predicted"/>